<dbReference type="PANTHER" id="PTHR43163:SF6">
    <property type="entry name" value="DIPEPTIDE TRANSPORT SYSTEM PERMEASE PROTEIN DPPB-RELATED"/>
    <property type="match status" value="1"/>
</dbReference>
<feature type="transmembrane region" description="Helical" evidence="7">
    <location>
        <begin position="12"/>
        <end position="35"/>
    </location>
</feature>
<evidence type="ECO:0000313" key="9">
    <source>
        <dbReference type="EMBL" id="BBG23445.1"/>
    </source>
</evidence>
<dbReference type="PANTHER" id="PTHR43163">
    <property type="entry name" value="DIPEPTIDE TRANSPORT SYSTEM PERMEASE PROTEIN DPPB-RELATED"/>
    <property type="match status" value="1"/>
</dbReference>
<sequence length="344" mass="37669">MGYGLLAFILKRVAYAVVSLIFLIVVLFAVINIILPSPIAKARIYVRNPHVPYSELEAIAREHGFYKPLYVQILDYIWNVLHGNLGIDPVYGVPETQLIMQYLPITLELVIPATILTVIIGIVMGAISASNRGNWKDLLVKGIYLTSWSSPSFFIATVILLIFAYDLGLFPSSGMVNPLLTPPPNVTGFPILNAIIAGDTTYLISLIRHMVLPVISIALVSFGVITRLARSSLIESLESDFSKLAFMKGKTKSQVTYGVALRNGSLPIVTLVALLFAQSIAGDVVIEDIFDYHGLGYYLLTTGIYQLDYVALLDITLIDGVLVIVANLIADILYGVLDPRVRVS</sequence>
<dbReference type="STRING" id="1294262.GCA_001316085_02018"/>
<dbReference type="Gene3D" id="1.10.3720.10">
    <property type="entry name" value="MetI-like"/>
    <property type="match status" value="1"/>
</dbReference>
<dbReference type="GO" id="GO:0005886">
    <property type="term" value="C:plasma membrane"/>
    <property type="evidence" value="ECO:0007669"/>
    <property type="project" value="UniProtKB-SubCell"/>
</dbReference>
<evidence type="ECO:0000256" key="7">
    <source>
        <dbReference type="RuleBase" id="RU363032"/>
    </source>
</evidence>
<comment type="similarity">
    <text evidence="7">Belongs to the binding-protein-dependent transport system permease family.</text>
</comment>
<dbReference type="EMBL" id="AP018929">
    <property type="protein sequence ID" value="BBG23445.1"/>
    <property type="molecule type" value="Genomic_DNA"/>
</dbReference>
<feature type="transmembrane region" description="Helical" evidence="7">
    <location>
        <begin position="211"/>
        <end position="229"/>
    </location>
</feature>
<evidence type="ECO:0000256" key="6">
    <source>
        <dbReference type="ARBA" id="ARBA00023136"/>
    </source>
</evidence>
<keyword evidence="2 7" id="KW-0813">Transport</keyword>
<evidence type="ECO:0000313" key="10">
    <source>
        <dbReference type="EMBL" id="BBG26197.1"/>
    </source>
</evidence>
<reference evidence="10 11" key="2">
    <citation type="journal article" date="2020" name="Int. J. Syst. Evol. Microbiol.">
        <title>Sulfuracidifex tepidarius gen. nov., sp. nov. and transfer of Sulfolobus metallicus Huber and Stetter 1992 to the genus Sulfuracidifex as Sulfuracidifex metallicus comb. nov.</title>
        <authorList>
            <person name="Itoh T."/>
            <person name="Miura T."/>
            <person name="Sakai H.D."/>
            <person name="Kato S."/>
            <person name="Ohkuma M."/>
            <person name="Takashina T."/>
        </authorList>
    </citation>
    <scope>NUCLEOTIDE SEQUENCE</scope>
    <source>
        <strain evidence="9 11">IC-006</strain>
        <strain evidence="10">IC-007</strain>
    </source>
</reference>
<evidence type="ECO:0000256" key="4">
    <source>
        <dbReference type="ARBA" id="ARBA00022692"/>
    </source>
</evidence>
<feature type="domain" description="ABC transmembrane type-1" evidence="8">
    <location>
        <begin position="103"/>
        <end position="334"/>
    </location>
</feature>
<dbReference type="Proteomes" id="UP000322983">
    <property type="component" value="Chromosome"/>
</dbReference>
<organism evidence="10 12">
    <name type="scientific">Sulfuracidifex tepidarius</name>
    <dbReference type="NCBI Taxonomy" id="1294262"/>
    <lineage>
        <taxon>Archaea</taxon>
        <taxon>Thermoproteota</taxon>
        <taxon>Thermoprotei</taxon>
        <taxon>Sulfolobales</taxon>
        <taxon>Sulfolobaceae</taxon>
        <taxon>Sulfuracidifex</taxon>
    </lineage>
</organism>
<keyword evidence="3" id="KW-1003">Cell membrane</keyword>
<gene>
    <name evidence="9" type="ORF">IC006_0729</name>
    <name evidence="10" type="ORF">IC007_0702</name>
</gene>
<evidence type="ECO:0000313" key="12">
    <source>
        <dbReference type="Proteomes" id="UP000325030"/>
    </source>
</evidence>
<keyword evidence="4 7" id="KW-0812">Transmembrane</keyword>
<dbReference type="EMBL" id="AP018930">
    <property type="protein sequence ID" value="BBG26197.1"/>
    <property type="molecule type" value="Genomic_DNA"/>
</dbReference>
<dbReference type="Proteomes" id="UP000325030">
    <property type="component" value="Chromosome"/>
</dbReference>
<proteinExistence type="inferred from homology"/>
<evidence type="ECO:0000256" key="5">
    <source>
        <dbReference type="ARBA" id="ARBA00022989"/>
    </source>
</evidence>
<evidence type="ECO:0000313" key="11">
    <source>
        <dbReference type="Proteomes" id="UP000322983"/>
    </source>
</evidence>
<keyword evidence="11" id="KW-1185">Reference proteome</keyword>
<dbReference type="GO" id="GO:0055085">
    <property type="term" value="P:transmembrane transport"/>
    <property type="evidence" value="ECO:0007669"/>
    <property type="project" value="InterPro"/>
</dbReference>
<dbReference type="RefSeq" id="WP_054846166.1">
    <property type="nucleotide sequence ID" value="NZ_AP018929.1"/>
</dbReference>
<evidence type="ECO:0000259" key="8">
    <source>
        <dbReference type="PROSITE" id="PS50928"/>
    </source>
</evidence>
<feature type="transmembrane region" description="Helical" evidence="7">
    <location>
        <begin position="315"/>
        <end position="337"/>
    </location>
</feature>
<dbReference type="GeneID" id="41717118"/>
<dbReference type="KEGG" id="step:IC006_0729"/>
<feature type="transmembrane region" description="Helical" evidence="7">
    <location>
        <begin position="142"/>
        <end position="165"/>
    </location>
</feature>
<feature type="transmembrane region" description="Helical" evidence="7">
    <location>
        <begin position="109"/>
        <end position="130"/>
    </location>
</feature>
<dbReference type="InterPro" id="IPR000515">
    <property type="entry name" value="MetI-like"/>
</dbReference>
<evidence type="ECO:0000256" key="1">
    <source>
        <dbReference type="ARBA" id="ARBA00004651"/>
    </source>
</evidence>
<dbReference type="CDD" id="cd06261">
    <property type="entry name" value="TM_PBP2"/>
    <property type="match status" value="1"/>
</dbReference>
<comment type="subcellular location">
    <subcellularLocation>
        <location evidence="1 7">Cell membrane</location>
        <topology evidence="1 7">Multi-pass membrane protein</topology>
    </subcellularLocation>
</comment>
<evidence type="ECO:0000256" key="2">
    <source>
        <dbReference type="ARBA" id="ARBA00022448"/>
    </source>
</evidence>
<dbReference type="PROSITE" id="PS50928">
    <property type="entry name" value="ABC_TM1"/>
    <property type="match status" value="1"/>
</dbReference>
<keyword evidence="6 7" id="KW-0472">Membrane</keyword>
<name>A0A510E176_9CREN</name>
<evidence type="ECO:0000256" key="3">
    <source>
        <dbReference type="ARBA" id="ARBA00022475"/>
    </source>
</evidence>
<dbReference type="Pfam" id="PF00528">
    <property type="entry name" value="BPD_transp_1"/>
    <property type="match status" value="1"/>
</dbReference>
<accession>A0A510E176</accession>
<protein>
    <recommendedName>
        <fullName evidence="8">ABC transmembrane type-1 domain-containing protein</fullName>
    </recommendedName>
</protein>
<dbReference type="OrthoDB" id="44105at2157"/>
<accession>A0A510DTF8</accession>
<reference evidence="12" key="1">
    <citation type="submission" date="2018-09" db="EMBL/GenBank/DDBJ databases">
        <title>Complete Genome Sequencing of Sulfolobus sp. JCM 16834.</title>
        <authorList>
            <person name="Kato S."/>
            <person name="Itoh T."/>
            <person name="Ohkuma M."/>
        </authorList>
    </citation>
    <scope>NUCLEOTIDE SEQUENCE [LARGE SCALE GENOMIC DNA]</scope>
    <source>
        <strain evidence="12">IC-007</strain>
    </source>
</reference>
<dbReference type="AlphaFoldDB" id="A0A510E176"/>
<dbReference type="SUPFAM" id="SSF161098">
    <property type="entry name" value="MetI-like"/>
    <property type="match status" value="1"/>
</dbReference>
<keyword evidence="5 7" id="KW-1133">Transmembrane helix</keyword>
<dbReference type="InterPro" id="IPR035906">
    <property type="entry name" value="MetI-like_sf"/>
</dbReference>